<evidence type="ECO:0000313" key="2">
    <source>
        <dbReference type="EMBL" id="KAF2151442.1"/>
    </source>
</evidence>
<keyword evidence="1" id="KW-1133">Transmembrane helix</keyword>
<reference evidence="2" key="1">
    <citation type="journal article" date="2020" name="Stud. Mycol.">
        <title>101 Dothideomycetes genomes: a test case for predicting lifestyles and emergence of pathogens.</title>
        <authorList>
            <person name="Haridas S."/>
            <person name="Albert R."/>
            <person name="Binder M."/>
            <person name="Bloem J."/>
            <person name="Labutti K."/>
            <person name="Salamov A."/>
            <person name="Andreopoulos B."/>
            <person name="Baker S."/>
            <person name="Barry K."/>
            <person name="Bills G."/>
            <person name="Bluhm B."/>
            <person name="Cannon C."/>
            <person name="Castanera R."/>
            <person name="Culley D."/>
            <person name="Daum C."/>
            <person name="Ezra D."/>
            <person name="Gonzalez J."/>
            <person name="Henrissat B."/>
            <person name="Kuo A."/>
            <person name="Liang C."/>
            <person name="Lipzen A."/>
            <person name="Lutzoni F."/>
            <person name="Magnuson J."/>
            <person name="Mondo S."/>
            <person name="Nolan M."/>
            <person name="Ohm R."/>
            <person name="Pangilinan J."/>
            <person name="Park H.-J."/>
            <person name="Ramirez L."/>
            <person name="Alfaro M."/>
            <person name="Sun H."/>
            <person name="Tritt A."/>
            <person name="Yoshinaga Y."/>
            <person name="Zwiers L.-H."/>
            <person name="Turgeon B."/>
            <person name="Goodwin S."/>
            <person name="Spatafora J."/>
            <person name="Crous P."/>
            <person name="Grigoriev I."/>
        </authorList>
    </citation>
    <scope>NUCLEOTIDE SEQUENCE</scope>
    <source>
        <strain evidence="2">CBS 260.36</strain>
    </source>
</reference>
<dbReference type="EMBL" id="ML996088">
    <property type="protein sequence ID" value="KAF2151442.1"/>
    <property type="molecule type" value="Genomic_DNA"/>
</dbReference>
<protein>
    <submittedName>
        <fullName evidence="2">Uncharacterized protein</fullName>
    </submittedName>
</protein>
<accession>A0A9P4J0Y3</accession>
<dbReference type="AlphaFoldDB" id="A0A9P4J0Y3"/>
<proteinExistence type="predicted"/>
<evidence type="ECO:0000313" key="3">
    <source>
        <dbReference type="Proteomes" id="UP000799439"/>
    </source>
</evidence>
<sequence length="125" mass="13531">MFVQSLCGEQVAEGPVRFPVSPPARPRPVRTVRAFNQAAWSTASGLLSFFLLSLAAAVALIHVKPCVSCSREPGAQAGPSRLSRWSCATKSERGLSLAEYSTDIYSTPELCSFMTMCFDKAILRS</sequence>
<evidence type="ECO:0000256" key="1">
    <source>
        <dbReference type="SAM" id="Phobius"/>
    </source>
</evidence>
<gene>
    <name evidence="2" type="ORF">K461DRAFT_173167</name>
</gene>
<dbReference type="Proteomes" id="UP000799439">
    <property type="component" value="Unassembled WGS sequence"/>
</dbReference>
<keyword evidence="1" id="KW-0812">Transmembrane</keyword>
<organism evidence="2 3">
    <name type="scientific">Myriangium duriaei CBS 260.36</name>
    <dbReference type="NCBI Taxonomy" id="1168546"/>
    <lineage>
        <taxon>Eukaryota</taxon>
        <taxon>Fungi</taxon>
        <taxon>Dikarya</taxon>
        <taxon>Ascomycota</taxon>
        <taxon>Pezizomycotina</taxon>
        <taxon>Dothideomycetes</taxon>
        <taxon>Dothideomycetidae</taxon>
        <taxon>Myriangiales</taxon>
        <taxon>Myriangiaceae</taxon>
        <taxon>Myriangium</taxon>
    </lineage>
</organism>
<keyword evidence="3" id="KW-1185">Reference proteome</keyword>
<feature type="transmembrane region" description="Helical" evidence="1">
    <location>
        <begin position="38"/>
        <end position="61"/>
    </location>
</feature>
<keyword evidence="1" id="KW-0472">Membrane</keyword>
<comment type="caution">
    <text evidence="2">The sequence shown here is derived from an EMBL/GenBank/DDBJ whole genome shotgun (WGS) entry which is preliminary data.</text>
</comment>
<name>A0A9P4J0Y3_9PEZI</name>